<reference evidence="9 11" key="1">
    <citation type="submission" date="2020-01" db="EMBL/GenBank/DDBJ databases">
        <authorList>
            <consortium name="DOE Joint Genome Institute"/>
            <person name="Haridas S."/>
            <person name="Albert R."/>
            <person name="Binder M."/>
            <person name="Bloem J."/>
            <person name="Labutti K."/>
            <person name="Salamov A."/>
            <person name="Andreopoulos B."/>
            <person name="Baker S.E."/>
            <person name="Barry K."/>
            <person name="Bills G."/>
            <person name="Bluhm B.H."/>
            <person name="Cannon C."/>
            <person name="Castanera R."/>
            <person name="Culley D.E."/>
            <person name="Daum C."/>
            <person name="Ezra D."/>
            <person name="Gonzalez J.B."/>
            <person name="Henrissat B."/>
            <person name="Kuo A."/>
            <person name="Liang C."/>
            <person name="Lipzen A."/>
            <person name="Lutzoni F."/>
            <person name="Magnuson J."/>
            <person name="Mondo S."/>
            <person name="Nolan M."/>
            <person name="Ohm R."/>
            <person name="Pangilinan J."/>
            <person name="Park H.-J."/>
            <person name="Ramirez L."/>
            <person name="Alfaro M."/>
            <person name="Sun H."/>
            <person name="Tritt A."/>
            <person name="Yoshinaga Y."/>
            <person name="Zwiers L.-H."/>
            <person name="Turgeon B.G."/>
            <person name="Goodwin S.B."/>
            <person name="Spatafora J.W."/>
            <person name="Crous P.W."/>
            <person name="Grigoriev I.V."/>
        </authorList>
    </citation>
    <scope>NUCLEOTIDE SEQUENCE</scope>
    <source>
        <strain evidence="9 11">CBS 781.70</strain>
    </source>
</reference>
<keyword evidence="3" id="KW-0809">Transit peptide</keyword>
<dbReference type="InterPro" id="IPR015324">
    <property type="entry name" value="Ribosomal_Rsm22-like"/>
</dbReference>
<dbReference type="InterPro" id="IPR052571">
    <property type="entry name" value="Mt_RNA_Methyltransferase"/>
</dbReference>
<keyword evidence="6" id="KW-0496">Mitochondrion</keyword>
<evidence type="ECO:0000313" key="11">
    <source>
        <dbReference type="RefSeq" id="XP_033532570.1"/>
    </source>
</evidence>
<dbReference type="GeneID" id="54423147"/>
<dbReference type="OrthoDB" id="421327at2759"/>
<dbReference type="EMBL" id="ML975163">
    <property type="protein sequence ID" value="KAF1810939.1"/>
    <property type="molecule type" value="Genomic_DNA"/>
</dbReference>
<evidence type="ECO:0000313" key="9">
    <source>
        <dbReference type="EMBL" id="KAF1810939.1"/>
    </source>
</evidence>
<evidence type="ECO:0000256" key="3">
    <source>
        <dbReference type="ARBA" id="ARBA00022946"/>
    </source>
</evidence>
<dbReference type="GO" id="GO:0008168">
    <property type="term" value="F:methyltransferase activity"/>
    <property type="evidence" value="ECO:0007669"/>
    <property type="project" value="InterPro"/>
</dbReference>
<proteinExistence type="predicted"/>
<dbReference type="Proteomes" id="UP000504638">
    <property type="component" value="Unplaced"/>
</dbReference>
<comment type="function">
    <text evidence="7">Mitochondrial ribosome (mitoribosome) assembly factor. Binds at the interface of the head and body domains of the mitochondrial small ribosomal subunit (mt-SSU), occluding the mRNA channel and preventing compaction of the head domain towards the body. Probable inactive methyltransferase: retains the characteristic folding and ability to bind S-adenosyl-L-methionine, but it probably lost its methyltransferase activity.</text>
</comment>
<dbReference type="GO" id="GO:0051536">
    <property type="term" value="F:iron-sulfur cluster binding"/>
    <property type="evidence" value="ECO:0007669"/>
    <property type="project" value="UniProtKB-KW"/>
</dbReference>
<evidence type="ECO:0000256" key="5">
    <source>
        <dbReference type="ARBA" id="ARBA00023014"/>
    </source>
</evidence>
<keyword evidence="10" id="KW-1185">Reference proteome</keyword>
<dbReference type="RefSeq" id="XP_033532570.1">
    <property type="nucleotide sequence ID" value="XM_033682577.1"/>
</dbReference>
<dbReference type="GO" id="GO:0046872">
    <property type="term" value="F:metal ion binding"/>
    <property type="evidence" value="ECO:0007669"/>
    <property type="project" value="UniProtKB-KW"/>
</dbReference>
<evidence type="ECO:0000256" key="8">
    <source>
        <dbReference type="SAM" id="MobiDB-lite"/>
    </source>
</evidence>
<feature type="region of interest" description="Disordered" evidence="8">
    <location>
        <begin position="614"/>
        <end position="634"/>
    </location>
</feature>
<accession>A0A6G1FZF0</accession>
<evidence type="ECO:0000256" key="6">
    <source>
        <dbReference type="ARBA" id="ARBA00023128"/>
    </source>
</evidence>
<comment type="subcellular location">
    <subcellularLocation>
        <location evidence="1">Mitochondrion</location>
    </subcellularLocation>
</comment>
<keyword evidence="4" id="KW-0408">Iron</keyword>
<evidence type="ECO:0000313" key="10">
    <source>
        <dbReference type="Proteomes" id="UP000504638"/>
    </source>
</evidence>
<reference evidence="11" key="2">
    <citation type="submission" date="2020-04" db="EMBL/GenBank/DDBJ databases">
        <authorList>
            <consortium name="NCBI Genome Project"/>
        </authorList>
    </citation>
    <scope>NUCLEOTIDE SEQUENCE</scope>
    <source>
        <strain evidence="11">CBS 781.70</strain>
    </source>
</reference>
<evidence type="ECO:0000256" key="4">
    <source>
        <dbReference type="ARBA" id="ARBA00023004"/>
    </source>
</evidence>
<dbReference type="GO" id="GO:0006412">
    <property type="term" value="P:translation"/>
    <property type="evidence" value="ECO:0007669"/>
    <property type="project" value="InterPro"/>
</dbReference>
<dbReference type="PANTHER" id="PTHR13184:SF5">
    <property type="entry name" value="METHYLTRANSFERASE-LIKE PROTEIN 17, MITOCHONDRIAL"/>
    <property type="match status" value="1"/>
</dbReference>
<keyword evidence="2" id="KW-0479">Metal-binding</keyword>
<feature type="compositionally biased region" description="Low complexity" evidence="8">
    <location>
        <begin position="614"/>
        <end position="627"/>
    </location>
</feature>
<dbReference type="PANTHER" id="PTHR13184">
    <property type="entry name" value="37S RIBOSOMAL PROTEIN S22"/>
    <property type="match status" value="1"/>
</dbReference>
<dbReference type="AlphaFoldDB" id="A0A6G1FZF0"/>
<evidence type="ECO:0008006" key="12">
    <source>
        <dbReference type="Google" id="ProtNLM"/>
    </source>
</evidence>
<name>A0A6G1FZF0_9PEZI</name>
<organism evidence="9">
    <name type="scientific">Eremomyces bilateralis CBS 781.70</name>
    <dbReference type="NCBI Taxonomy" id="1392243"/>
    <lineage>
        <taxon>Eukaryota</taxon>
        <taxon>Fungi</taxon>
        <taxon>Dikarya</taxon>
        <taxon>Ascomycota</taxon>
        <taxon>Pezizomycotina</taxon>
        <taxon>Dothideomycetes</taxon>
        <taxon>Dothideomycetes incertae sedis</taxon>
        <taxon>Eremomycetales</taxon>
        <taxon>Eremomycetaceae</taxon>
        <taxon>Eremomyces</taxon>
    </lineage>
</organism>
<dbReference type="GO" id="GO:0003735">
    <property type="term" value="F:structural constituent of ribosome"/>
    <property type="evidence" value="ECO:0007669"/>
    <property type="project" value="TreeGrafter"/>
</dbReference>
<dbReference type="Pfam" id="PF09243">
    <property type="entry name" value="Rsm22"/>
    <property type="match status" value="1"/>
</dbReference>
<gene>
    <name evidence="9 11" type="ORF">P152DRAFT_508284</name>
</gene>
<protein>
    <recommendedName>
        <fullName evidence="12">Rsm22-domain-containing protein</fullName>
    </recommendedName>
</protein>
<reference evidence="11" key="3">
    <citation type="submission" date="2025-04" db="UniProtKB">
        <authorList>
            <consortium name="RefSeq"/>
        </authorList>
    </citation>
    <scope>IDENTIFICATION</scope>
    <source>
        <strain evidence="11">CBS 781.70</strain>
    </source>
</reference>
<keyword evidence="5" id="KW-0411">Iron-sulfur</keyword>
<dbReference type="GO" id="GO:0005763">
    <property type="term" value="C:mitochondrial small ribosomal subunit"/>
    <property type="evidence" value="ECO:0007669"/>
    <property type="project" value="TreeGrafter"/>
</dbReference>
<evidence type="ECO:0000256" key="1">
    <source>
        <dbReference type="ARBA" id="ARBA00004173"/>
    </source>
</evidence>
<sequence length="727" mass="80721">MTRVYDIVRTFLRLQLFKLCSTILPPFVFEFLDLSAHHPQETASGETHNPTNEVDFSIDAFKAVSDEIPPEEVAKAAREAFGDALPDDTLNGEQLRAYERLYGAAPVLKVPIHEDQSGIQTLLRDSAKGMEEIGEMEYPTRSMGRNERFHEHDDFERENMKSSAGTKAQDDSDLVFDEFYEDEDASELSRAEIHESLPEEEWPEDDQVIREHPLTTAGKSGTFPSTIFMPKSITEQISGSMSDIHPKHLRQAAEKTFGGVGLPYSPSTPRVAMSMEQQPVALSVRDKTMSDTEANVFLAGQFPQTYSAVTSSLVEVRKRLGTEWIQGLLEKKGGPRILDAGGAGAGVMAWREILKAEWESMHPDQEPTAMPEEKLGRGSVICASDSLRAHVRKFLSNTSFLPRIPNTDVESKGGKTSQVYDVIVAPYVLWGLERNDMRRFYTENFWHLLNPNGGVLVLLEKGTPRGFEIIAGARDLLLEHHISSPGEEVRVPRLSNGTLGPAKGKETGMIIAPCTNHTKCPLYPTAGRSAHRKDKCYFTQRYIRPPFLQKLLGATMRNHDHVEFSYLAVMRGRDHRLPEHDPRGLGFQQGERATHAAWYGHHLGVDAHNLPAISSDSLPSDSTTSSTPPLPPHPLTLPRLILPPLKPKGHIILDVCTPSGTAERWVVARSMARSRIGADAEVEERAAGRQAQRDARKAGWGDLWALGAKSRVEKNLKLGSNTESGSQ</sequence>
<evidence type="ECO:0000256" key="7">
    <source>
        <dbReference type="ARBA" id="ARBA00045681"/>
    </source>
</evidence>
<evidence type="ECO:0000256" key="2">
    <source>
        <dbReference type="ARBA" id="ARBA00022723"/>
    </source>
</evidence>